<dbReference type="GO" id="GO:0000423">
    <property type="term" value="P:mitophagy"/>
    <property type="evidence" value="ECO:0007669"/>
    <property type="project" value="UniProtKB-ARBA"/>
</dbReference>
<name>A0A7G2BZC3_9TRYP</name>
<gene>
    <name evidence="3" type="ORF">ADEAN_000028000</name>
</gene>
<evidence type="ECO:0000259" key="2">
    <source>
        <dbReference type="Pfam" id="PF07978"/>
    </source>
</evidence>
<feature type="domain" description="NIPSNAP" evidence="2">
    <location>
        <begin position="20"/>
        <end position="113"/>
    </location>
</feature>
<sequence>MLRKSFLRLKGIQQPPEHLYELRMHNIKPGSYHELNALAMEHMSKRPATGGKCMGYWTAQMGAINQWLHLWQFDSLEHRYECRKELESDQQWQRVFYRPMQKHLTHQQNLLLTRVYREGTASTLSYKYLMQVSPHKEIELSGPSAILAATFNIAIGDGEGKYLHIVKARKLDDLIPINPPPDCVSKIMGPCRWSTSLGCVWR</sequence>
<organism evidence="3 4">
    <name type="scientific">Angomonas deanei</name>
    <dbReference type="NCBI Taxonomy" id="59799"/>
    <lineage>
        <taxon>Eukaryota</taxon>
        <taxon>Discoba</taxon>
        <taxon>Euglenozoa</taxon>
        <taxon>Kinetoplastea</taxon>
        <taxon>Metakinetoplastina</taxon>
        <taxon>Trypanosomatida</taxon>
        <taxon>Trypanosomatidae</taxon>
        <taxon>Strigomonadinae</taxon>
        <taxon>Angomonas</taxon>
    </lineage>
</organism>
<dbReference type="InterPro" id="IPR051557">
    <property type="entry name" value="NipSnap_domain"/>
</dbReference>
<comment type="similarity">
    <text evidence="1">Belongs to the NipSnap family.</text>
</comment>
<dbReference type="EMBL" id="LR877145">
    <property type="protein sequence ID" value="CAD2212868.1"/>
    <property type="molecule type" value="Genomic_DNA"/>
</dbReference>
<dbReference type="SUPFAM" id="SSF54909">
    <property type="entry name" value="Dimeric alpha+beta barrel"/>
    <property type="match status" value="1"/>
</dbReference>
<keyword evidence="4" id="KW-1185">Reference proteome</keyword>
<dbReference type="Gene3D" id="3.30.70.100">
    <property type="match status" value="1"/>
</dbReference>
<reference evidence="3 4" key="1">
    <citation type="submission" date="2020-08" db="EMBL/GenBank/DDBJ databases">
        <authorList>
            <person name="Newling K."/>
            <person name="Davey J."/>
            <person name="Forrester S."/>
        </authorList>
    </citation>
    <scope>NUCLEOTIDE SEQUENCE [LARGE SCALE GENOMIC DNA]</scope>
    <source>
        <strain evidence="4">Crithidia deanei Carvalho (ATCC PRA-265)</strain>
    </source>
</reference>
<evidence type="ECO:0000313" key="4">
    <source>
        <dbReference type="Proteomes" id="UP000515908"/>
    </source>
</evidence>
<accession>A0A7G2BZC3</accession>
<protein>
    <submittedName>
        <fullName evidence="3">NIPSNAP, putative</fullName>
    </submittedName>
</protein>
<proteinExistence type="inferred from homology"/>
<dbReference type="VEuPathDB" id="TriTrypDB:ADEAN_000028000"/>
<dbReference type="InterPro" id="IPR012577">
    <property type="entry name" value="NIPSNAP"/>
</dbReference>
<dbReference type="OrthoDB" id="10262843at2759"/>
<dbReference type="GO" id="GO:0005739">
    <property type="term" value="C:mitochondrion"/>
    <property type="evidence" value="ECO:0007669"/>
    <property type="project" value="TreeGrafter"/>
</dbReference>
<dbReference type="Proteomes" id="UP000515908">
    <property type="component" value="Chromosome 01"/>
</dbReference>
<evidence type="ECO:0000313" key="3">
    <source>
        <dbReference type="EMBL" id="CAD2212868.1"/>
    </source>
</evidence>
<dbReference type="Pfam" id="PF07978">
    <property type="entry name" value="NIPSNAP"/>
    <property type="match status" value="1"/>
</dbReference>
<dbReference type="InterPro" id="IPR011008">
    <property type="entry name" value="Dimeric_a/b-barrel"/>
</dbReference>
<dbReference type="PANTHER" id="PTHR21017">
    <property type="entry name" value="NIPSNAP-RELATED"/>
    <property type="match status" value="1"/>
</dbReference>
<evidence type="ECO:0000256" key="1">
    <source>
        <dbReference type="ARBA" id="ARBA00005291"/>
    </source>
</evidence>
<dbReference type="AlphaFoldDB" id="A0A7G2BZC3"/>
<dbReference type="PANTHER" id="PTHR21017:SF17">
    <property type="entry name" value="PROTEIN NIPSNAP"/>
    <property type="match status" value="1"/>
</dbReference>